<feature type="non-terminal residue" evidence="10">
    <location>
        <position position="1"/>
    </location>
</feature>
<evidence type="ECO:0000256" key="5">
    <source>
        <dbReference type="ARBA" id="ARBA00022989"/>
    </source>
</evidence>
<comment type="caution">
    <text evidence="9">Lacks conserved residue(s) required for the propagation of feature annotation.</text>
</comment>
<dbReference type="AlphaFoldDB" id="A0A7K6U5S5"/>
<comment type="function">
    <text evidence="9">Phospholipid scramblase involved in autophagy. Cycles between the preautophagosomal structure/phagophore assembly site (PAS) and the cytoplasmic vesicle pool and supplies membrane for the growing autophagosome. Lipid scramblase activity plays a key role in preautophagosomal structure/phagophore assembly by distributing the phospholipids that arrive through ATG2 from the cytoplasmic to the luminal leaflet of the bilayer, thereby driving autophagosomal membrane expansion.</text>
</comment>
<keyword evidence="8 9" id="KW-0472">Membrane</keyword>
<comment type="subcellular location">
    <subcellularLocation>
        <location evidence="1 9">Preautophagosomal structure membrane</location>
        <topology evidence="1 9">Multi-pass membrane protein</topology>
    </subcellularLocation>
</comment>
<dbReference type="GO" id="GO:0034497">
    <property type="term" value="P:protein localization to phagophore assembly site"/>
    <property type="evidence" value="ECO:0007669"/>
    <property type="project" value="TreeGrafter"/>
</dbReference>
<keyword evidence="3 9" id="KW-0813">Transport</keyword>
<keyword evidence="4 9" id="KW-0812">Transmembrane</keyword>
<evidence type="ECO:0000256" key="4">
    <source>
        <dbReference type="ARBA" id="ARBA00022692"/>
    </source>
</evidence>
<evidence type="ECO:0000256" key="1">
    <source>
        <dbReference type="ARBA" id="ARBA00004511"/>
    </source>
</evidence>
<dbReference type="Proteomes" id="UP000559068">
    <property type="component" value="Unassembled WGS sequence"/>
</dbReference>
<dbReference type="GO" id="GO:0034045">
    <property type="term" value="C:phagophore assembly site membrane"/>
    <property type="evidence" value="ECO:0007669"/>
    <property type="project" value="UniProtKB-SubCell"/>
</dbReference>
<evidence type="ECO:0000256" key="8">
    <source>
        <dbReference type="ARBA" id="ARBA00023136"/>
    </source>
</evidence>
<evidence type="ECO:0000256" key="6">
    <source>
        <dbReference type="ARBA" id="ARBA00023006"/>
    </source>
</evidence>
<evidence type="ECO:0000256" key="7">
    <source>
        <dbReference type="ARBA" id="ARBA00023055"/>
    </source>
</evidence>
<comment type="similarity">
    <text evidence="2 9">Belongs to the ATG9 family.</text>
</comment>
<keyword evidence="11" id="KW-1185">Reference proteome</keyword>
<proteinExistence type="inferred from homology"/>
<feature type="transmembrane region" description="Helical" evidence="9">
    <location>
        <begin position="6"/>
        <end position="28"/>
    </location>
</feature>
<organism evidence="10 11">
    <name type="scientific">Aegotheles bennettii</name>
    <dbReference type="NCBI Taxonomy" id="48278"/>
    <lineage>
        <taxon>Eukaryota</taxon>
        <taxon>Metazoa</taxon>
        <taxon>Chordata</taxon>
        <taxon>Craniata</taxon>
        <taxon>Vertebrata</taxon>
        <taxon>Euteleostomi</taxon>
        <taxon>Archelosauria</taxon>
        <taxon>Archosauria</taxon>
        <taxon>Dinosauria</taxon>
        <taxon>Saurischia</taxon>
        <taxon>Theropoda</taxon>
        <taxon>Coelurosauria</taxon>
        <taxon>Aves</taxon>
        <taxon>Neognathae</taxon>
        <taxon>Neoaves</taxon>
        <taxon>Strisores</taxon>
        <taxon>Caprimulgiformes</taxon>
        <taxon>Aegothelidae</taxon>
        <taxon>Aegotheles</taxon>
    </lineage>
</organism>
<sequence length="169" mass="19634">PRPVPARRIGASAGLPFLLAMAALFWLWRLGKVLRSLLAYWDIRSFYISALGIPSEALCNYSWQEVQARLMARQRRQQMCVHKRELTELDIHHRILRFKNYTVAMVNKSLLPLRFHLPLLGPIVFLTQGLKYNLELLLFRGPGSLFQNQWSLRPQCKRAGARQAVARRL</sequence>
<dbReference type="PANTHER" id="PTHR13038:SF14">
    <property type="entry name" value="AUTOPHAGY-RELATED PROTEIN 9B"/>
    <property type="match status" value="1"/>
</dbReference>
<name>A0A7K6U5S5_9AVES</name>
<keyword evidence="5 9" id="KW-1133">Transmembrane helix</keyword>
<dbReference type="GO" id="GO:0006869">
    <property type="term" value="P:lipid transport"/>
    <property type="evidence" value="ECO:0007669"/>
    <property type="project" value="UniProtKB-KW"/>
</dbReference>
<dbReference type="GO" id="GO:0034727">
    <property type="term" value="P:piecemeal microautophagy of the nucleus"/>
    <property type="evidence" value="ECO:0007669"/>
    <property type="project" value="TreeGrafter"/>
</dbReference>
<dbReference type="Pfam" id="PF04109">
    <property type="entry name" value="ATG9"/>
    <property type="match status" value="1"/>
</dbReference>
<keyword evidence="6 9" id="KW-0072">Autophagy</keyword>
<dbReference type="GO" id="GO:0000422">
    <property type="term" value="P:autophagy of mitochondrion"/>
    <property type="evidence" value="ECO:0007669"/>
    <property type="project" value="TreeGrafter"/>
</dbReference>
<protein>
    <recommendedName>
        <fullName evidence="9">Autophagy-related protein 9</fullName>
    </recommendedName>
</protein>
<dbReference type="PANTHER" id="PTHR13038">
    <property type="entry name" value="APG9 AUTOPHAGY 9"/>
    <property type="match status" value="1"/>
</dbReference>
<reference evidence="10 11" key="1">
    <citation type="submission" date="2019-09" db="EMBL/GenBank/DDBJ databases">
        <title>Bird 10,000 Genomes (B10K) Project - Family phase.</title>
        <authorList>
            <person name="Zhang G."/>
        </authorList>
    </citation>
    <scope>NUCLEOTIDE SEQUENCE [LARGE SCALE GENOMIC DNA]</scope>
    <source>
        <strain evidence="10">B10K-DU-029-76</strain>
        <tissue evidence="10">Heart</tissue>
    </source>
</reference>
<dbReference type="GO" id="GO:0061709">
    <property type="term" value="P:reticulophagy"/>
    <property type="evidence" value="ECO:0007669"/>
    <property type="project" value="TreeGrafter"/>
</dbReference>
<evidence type="ECO:0000256" key="3">
    <source>
        <dbReference type="ARBA" id="ARBA00022448"/>
    </source>
</evidence>
<dbReference type="GO" id="GO:0005776">
    <property type="term" value="C:autophagosome"/>
    <property type="evidence" value="ECO:0007669"/>
    <property type="project" value="TreeGrafter"/>
</dbReference>
<dbReference type="InterPro" id="IPR007241">
    <property type="entry name" value="Autophagy-rel_prot_9"/>
</dbReference>
<evidence type="ECO:0000256" key="9">
    <source>
        <dbReference type="RuleBase" id="RU364027"/>
    </source>
</evidence>
<evidence type="ECO:0000313" key="11">
    <source>
        <dbReference type="Proteomes" id="UP000559068"/>
    </source>
</evidence>
<dbReference type="OrthoDB" id="2020634at2759"/>
<accession>A0A7K6U5S5</accession>
<comment type="caution">
    <text evidence="10">The sequence shown here is derived from an EMBL/GenBank/DDBJ whole genome shotgun (WGS) entry which is preliminary data.</text>
</comment>
<keyword evidence="7 9" id="KW-0445">Lipid transport</keyword>
<gene>
    <name evidence="10" type="primary">Atg9a_1</name>
    <name evidence="10" type="ORF">AEGBEN_R14644</name>
</gene>
<evidence type="ECO:0000313" key="10">
    <source>
        <dbReference type="EMBL" id="NWX17500.1"/>
    </source>
</evidence>
<feature type="non-terminal residue" evidence="10">
    <location>
        <position position="169"/>
    </location>
</feature>
<dbReference type="EMBL" id="VZRW01006665">
    <property type="protein sequence ID" value="NWX17500.1"/>
    <property type="molecule type" value="Genomic_DNA"/>
</dbReference>
<evidence type="ECO:0000256" key="2">
    <source>
        <dbReference type="ARBA" id="ARBA00006185"/>
    </source>
</evidence>